<evidence type="ECO:0000313" key="2">
    <source>
        <dbReference type="EMBL" id="SDC92099.1"/>
    </source>
</evidence>
<feature type="chain" id="PRO_5011483435" evidence="1">
    <location>
        <begin position="20"/>
        <end position="377"/>
    </location>
</feature>
<organism evidence="2 3">
    <name type="scientific">Pedobacter soli</name>
    <dbReference type="NCBI Taxonomy" id="390242"/>
    <lineage>
        <taxon>Bacteria</taxon>
        <taxon>Pseudomonadati</taxon>
        <taxon>Bacteroidota</taxon>
        <taxon>Sphingobacteriia</taxon>
        <taxon>Sphingobacteriales</taxon>
        <taxon>Sphingobacteriaceae</taxon>
        <taxon>Pedobacter</taxon>
    </lineage>
</organism>
<dbReference type="Proteomes" id="UP000199455">
    <property type="component" value="Unassembled WGS sequence"/>
</dbReference>
<dbReference type="EMBL" id="FMZH01000003">
    <property type="protein sequence ID" value="SDC92099.1"/>
    <property type="molecule type" value="Genomic_DNA"/>
</dbReference>
<evidence type="ECO:0000313" key="3">
    <source>
        <dbReference type="Proteomes" id="UP000199455"/>
    </source>
</evidence>
<reference evidence="3" key="1">
    <citation type="submission" date="2016-10" db="EMBL/GenBank/DDBJ databases">
        <authorList>
            <person name="Varghese N."/>
            <person name="Submissions S."/>
        </authorList>
    </citation>
    <scope>NUCLEOTIDE SEQUENCE [LARGE SCALE GENOMIC DNA]</scope>
    <source>
        <strain evidence="3">DSM 18609</strain>
    </source>
</reference>
<dbReference type="AlphaFoldDB" id="A0A1G6QI92"/>
<dbReference type="InterPro" id="IPR036249">
    <property type="entry name" value="Thioredoxin-like_sf"/>
</dbReference>
<keyword evidence="3" id="KW-1185">Reference proteome</keyword>
<sequence length="377" mass="42168">MKKLIHTLCLLLTAIGCLAQNQSLNSVLKQAKKENKLIFVDCYFTGCIPCAQMDENVFPNALVKAEMDKNFLMLKVDIFKDKLGDTLKVQHILNGFPTFLVLNGDGKLISSSSGYKDPGNLIALFADARQKATQHKFLSGFSTSYNEAKYPAFYVEFCKTRKGVTGETIAAYTDTLKNFKAENALLPYLVTRSADEKAIETIFADYNGFVALYGEEVLQPVVDNGLNQKLAKAMKTNSDQAAFDGFLANQKKNFSDKTWKICLQTLGSRYYLAMKKDTVGFLKFSIKNPVLYQYHFNALYSTLLAKKGFNPEVNRLFCQWADAIVTENSGLEYMKTAAAVHRLAKDEAGYSKFVKMAAAYTARYQMKAEPVEISSSK</sequence>
<name>A0A1G6QI92_9SPHI</name>
<keyword evidence="1" id="KW-0732">Signal</keyword>
<dbReference type="PROSITE" id="PS51257">
    <property type="entry name" value="PROKAR_LIPOPROTEIN"/>
    <property type="match status" value="1"/>
</dbReference>
<dbReference type="RefSeq" id="WP_090767440.1">
    <property type="nucleotide sequence ID" value="NZ_FMZH01000003.1"/>
</dbReference>
<dbReference type="Gene3D" id="3.40.30.10">
    <property type="entry name" value="Glutaredoxin"/>
    <property type="match status" value="1"/>
</dbReference>
<dbReference type="SUPFAM" id="SSF52833">
    <property type="entry name" value="Thioredoxin-like"/>
    <property type="match status" value="1"/>
</dbReference>
<accession>A0A1G6QI92</accession>
<feature type="signal peptide" evidence="1">
    <location>
        <begin position="1"/>
        <end position="19"/>
    </location>
</feature>
<protein>
    <submittedName>
        <fullName evidence="2">Thioredoxin-like</fullName>
    </submittedName>
</protein>
<proteinExistence type="predicted"/>
<dbReference type="Pfam" id="PF13899">
    <property type="entry name" value="Thioredoxin_7"/>
    <property type="match status" value="1"/>
</dbReference>
<evidence type="ECO:0000256" key="1">
    <source>
        <dbReference type="SAM" id="SignalP"/>
    </source>
</evidence>
<dbReference type="STRING" id="390242.SAMN04488024_103352"/>
<gene>
    <name evidence="2" type="ORF">SAMN04488024_103352</name>
</gene>